<sequence>MTDVEDGSSQFHLETLDKRVLKQRNEVSTLSQEEGSIEEMEVSGGLLKITDNLKENQGYAANLFVSTIVVIMIGIGIIFCLFVNFRYTRERKVKASSDKTQTTTPANTIFLKGSDGWSDEKNKQILNTVLSSIDNGKNSGELNSLLGSNKQFTTTAESFTKDKSQCGNVEKMRELTSIAHEIAEMGNEYSLLCSETLMNTRTSEYAKLCSERLVNSLTKIQIKSSGKKSQFKSPKERSKLLAKIGVALAYYKIGTDIREYPLRTALLQSQLGSATDALLDSIDEENALVSLPESSTICETITPFSCRKMYGNTHKVPPVKSNLLTTLGYFGPGTNQLSTSLSTAALYQESLNTCLFKEDDDMTLPNSVHLSDLESAGPLTCHGDSESTY</sequence>
<dbReference type="Proteomes" id="UP000095286">
    <property type="component" value="Unplaced"/>
</dbReference>
<organism evidence="1 2">
    <name type="scientific">Rhabditophanes sp. KR3021</name>
    <dbReference type="NCBI Taxonomy" id="114890"/>
    <lineage>
        <taxon>Eukaryota</taxon>
        <taxon>Metazoa</taxon>
        <taxon>Ecdysozoa</taxon>
        <taxon>Nematoda</taxon>
        <taxon>Chromadorea</taxon>
        <taxon>Rhabditida</taxon>
        <taxon>Tylenchina</taxon>
        <taxon>Panagrolaimomorpha</taxon>
        <taxon>Strongyloidoidea</taxon>
        <taxon>Alloionematidae</taxon>
        <taxon>Rhabditophanes</taxon>
    </lineage>
</organism>
<accession>A0AC35TTQ1</accession>
<protein>
    <submittedName>
        <fullName evidence="2">PIR Superfamily Protein</fullName>
    </submittedName>
</protein>
<name>A0AC35TTQ1_9BILA</name>
<dbReference type="WBParaSite" id="RSKR_0000412400.1">
    <property type="protein sequence ID" value="RSKR_0000412400.1"/>
    <property type="gene ID" value="RSKR_0000412400"/>
</dbReference>
<proteinExistence type="predicted"/>
<evidence type="ECO:0000313" key="2">
    <source>
        <dbReference type="WBParaSite" id="RSKR_0000412400.1"/>
    </source>
</evidence>
<evidence type="ECO:0000313" key="1">
    <source>
        <dbReference type="Proteomes" id="UP000095286"/>
    </source>
</evidence>
<reference evidence="2" key="1">
    <citation type="submission" date="2016-11" db="UniProtKB">
        <authorList>
            <consortium name="WormBaseParasite"/>
        </authorList>
    </citation>
    <scope>IDENTIFICATION</scope>
    <source>
        <strain evidence="2">KR3021</strain>
    </source>
</reference>